<dbReference type="AlphaFoldDB" id="A0A938YSH5"/>
<evidence type="ECO:0000256" key="2">
    <source>
        <dbReference type="ARBA" id="ARBA00023125"/>
    </source>
</evidence>
<dbReference type="InterPro" id="IPR036388">
    <property type="entry name" value="WH-like_DNA-bd_sf"/>
</dbReference>
<dbReference type="GO" id="GO:0003700">
    <property type="term" value="F:DNA-binding transcription factor activity"/>
    <property type="evidence" value="ECO:0007669"/>
    <property type="project" value="InterPro"/>
</dbReference>
<dbReference type="Pfam" id="PF07729">
    <property type="entry name" value="FCD"/>
    <property type="match status" value="1"/>
</dbReference>
<feature type="domain" description="HTH gntR-type" evidence="4">
    <location>
        <begin position="21"/>
        <end position="88"/>
    </location>
</feature>
<comment type="caution">
    <text evidence="5">The sequence shown here is derived from an EMBL/GenBank/DDBJ whole genome shotgun (WGS) entry which is preliminary data.</text>
</comment>
<evidence type="ECO:0000256" key="1">
    <source>
        <dbReference type="ARBA" id="ARBA00023015"/>
    </source>
</evidence>
<dbReference type="InterPro" id="IPR000524">
    <property type="entry name" value="Tscrpt_reg_HTH_GntR"/>
</dbReference>
<evidence type="ECO:0000256" key="3">
    <source>
        <dbReference type="ARBA" id="ARBA00023163"/>
    </source>
</evidence>
<dbReference type="InterPro" id="IPR011711">
    <property type="entry name" value="GntR_C"/>
</dbReference>
<dbReference type="PANTHER" id="PTHR43537:SF5">
    <property type="entry name" value="UXU OPERON TRANSCRIPTIONAL REGULATOR"/>
    <property type="match status" value="1"/>
</dbReference>
<name>A0A938YSH5_9ACTN</name>
<dbReference type="Gene3D" id="1.10.10.10">
    <property type="entry name" value="Winged helix-like DNA-binding domain superfamily/Winged helix DNA-binding domain"/>
    <property type="match status" value="1"/>
</dbReference>
<evidence type="ECO:0000313" key="5">
    <source>
        <dbReference type="EMBL" id="MBM9478060.1"/>
    </source>
</evidence>
<dbReference type="SUPFAM" id="SSF46785">
    <property type="entry name" value="Winged helix' DNA-binding domain"/>
    <property type="match status" value="1"/>
</dbReference>
<keyword evidence="6" id="KW-1185">Reference proteome</keyword>
<dbReference type="SUPFAM" id="SSF48008">
    <property type="entry name" value="GntR ligand-binding domain-like"/>
    <property type="match status" value="1"/>
</dbReference>
<accession>A0A938YSH5</accession>
<dbReference type="GO" id="GO:0003677">
    <property type="term" value="F:DNA binding"/>
    <property type="evidence" value="ECO:0007669"/>
    <property type="project" value="UniProtKB-KW"/>
</dbReference>
<keyword evidence="3" id="KW-0804">Transcription</keyword>
<evidence type="ECO:0000313" key="6">
    <source>
        <dbReference type="Proteomes" id="UP000663801"/>
    </source>
</evidence>
<reference evidence="5" key="1">
    <citation type="submission" date="2021-01" db="EMBL/GenBank/DDBJ databases">
        <title>KCTC 19127 draft genome.</title>
        <authorList>
            <person name="An D."/>
        </authorList>
    </citation>
    <scope>NUCLEOTIDE SEQUENCE</scope>
    <source>
        <strain evidence="5">KCTC 19127</strain>
    </source>
</reference>
<evidence type="ECO:0000259" key="4">
    <source>
        <dbReference type="PROSITE" id="PS50949"/>
    </source>
</evidence>
<keyword evidence="2" id="KW-0238">DNA-binding</keyword>
<keyword evidence="1" id="KW-0805">Transcription regulation</keyword>
<dbReference type="EMBL" id="JAERWL010000014">
    <property type="protein sequence ID" value="MBM9478060.1"/>
    <property type="molecule type" value="Genomic_DNA"/>
</dbReference>
<dbReference type="InterPro" id="IPR008920">
    <property type="entry name" value="TF_FadR/GntR_C"/>
</dbReference>
<dbReference type="PROSITE" id="PS50949">
    <property type="entry name" value="HTH_GNTR"/>
    <property type="match status" value="1"/>
</dbReference>
<dbReference type="CDD" id="cd07377">
    <property type="entry name" value="WHTH_GntR"/>
    <property type="match status" value="1"/>
</dbReference>
<dbReference type="SMART" id="SM00895">
    <property type="entry name" value="FCD"/>
    <property type="match status" value="1"/>
</dbReference>
<dbReference type="InterPro" id="IPR036390">
    <property type="entry name" value="WH_DNA-bd_sf"/>
</dbReference>
<sequence length="228" mass="25231">MSTTTERVDLGGRLPTMFGSTTLPSRIHDQLESAIITGTLQPGQRLHADDLAAHYGVSRIPVREALRSLHEAGWVDIKPRHGVRVRERSETELMELFEFRAVVEDSVARWAAARRTDDQLATLQDAVDGEAAAVRRRDTDSLVLHTARFHAALRAAAHNSVLEATSAEMEKRARFYFSTVAADLGDHWIEIHRELTELVAASRAREAGKVAARHIAETGAAVRSLLFP</sequence>
<dbReference type="Proteomes" id="UP000663801">
    <property type="component" value="Unassembled WGS sequence"/>
</dbReference>
<dbReference type="RefSeq" id="WP_205258175.1">
    <property type="nucleotide sequence ID" value="NZ_BAAAPV010000002.1"/>
</dbReference>
<gene>
    <name evidence="5" type="ORF">JL107_16545</name>
</gene>
<dbReference type="SMART" id="SM00345">
    <property type="entry name" value="HTH_GNTR"/>
    <property type="match status" value="1"/>
</dbReference>
<dbReference type="Pfam" id="PF00392">
    <property type="entry name" value="GntR"/>
    <property type="match status" value="1"/>
</dbReference>
<organism evidence="5 6">
    <name type="scientific">Nakamurella flavida</name>
    <dbReference type="NCBI Taxonomy" id="363630"/>
    <lineage>
        <taxon>Bacteria</taxon>
        <taxon>Bacillati</taxon>
        <taxon>Actinomycetota</taxon>
        <taxon>Actinomycetes</taxon>
        <taxon>Nakamurellales</taxon>
        <taxon>Nakamurellaceae</taxon>
        <taxon>Nakamurella</taxon>
    </lineage>
</organism>
<dbReference type="Gene3D" id="1.20.120.530">
    <property type="entry name" value="GntR ligand-binding domain-like"/>
    <property type="match status" value="1"/>
</dbReference>
<proteinExistence type="predicted"/>
<dbReference type="PANTHER" id="PTHR43537">
    <property type="entry name" value="TRANSCRIPTIONAL REGULATOR, GNTR FAMILY"/>
    <property type="match status" value="1"/>
</dbReference>
<protein>
    <submittedName>
        <fullName evidence="5">GntR family transcriptional regulator</fullName>
    </submittedName>
</protein>